<evidence type="ECO:0000313" key="2">
    <source>
        <dbReference type="Proteomes" id="UP000016570"/>
    </source>
</evidence>
<name>U2ZP53_VIBPR</name>
<dbReference type="Proteomes" id="UP000016570">
    <property type="component" value="Unassembled WGS sequence"/>
</dbReference>
<evidence type="ECO:0000313" key="1">
    <source>
        <dbReference type="EMBL" id="GAD69551.1"/>
    </source>
</evidence>
<keyword evidence="2" id="KW-1185">Reference proteome</keyword>
<dbReference type="AlphaFoldDB" id="U2ZP53"/>
<proteinExistence type="predicted"/>
<evidence type="ECO:0008006" key="3">
    <source>
        <dbReference type="Google" id="ProtNLM"/>
    </source>
</evidence>
<dbReference type="STRING" id="1219065.VPR01S_37_00120"/>
<protein>
    <recommendedName>
        <fullName evidence="3">RiboL-PSP-HEPN domain-containing protein</fullName>
    </recommendedName>
</protein>
<reference evidence="1 2" key="1">
    <citation type="submission" date="2013-09" db="EMBL/GenBank/DDBJ databases">
        <title>Whole genome shotgun sequence of Vibrio proteolyticus NBRC 13287.</title>
        <authorList>
            <person name="Isaki S."/>
            <person name="Hosoyama A."/>
            <person name="Numata M."/>
            <person name="Hashimoto M."/>
            <person name="Hosoyama Y."/>
            <person name="Tsuchikane K."/>
            <person name="Noguchi M."/>
            <person name="Hirakata S."/>
            <person name="Ichikawa N."/>
            <person name="Ohji S."/>
            <person name="Yamazoe A."/>
            <person name="Fujita N."/>
        </authorList>
    </citation>
    <scope>NUCLEOTIDE SEQUENCE [LARGE SCALE GENOMIC DNA]</scope>
    <source>
        <strain evidence="1 2">NBRC 13287</strain>
    </source>
</reference>
<dbReference type="eggNOG" id="ENOG50341TM">
    <property type="taxonomic scope" value="Bacteria"/>
</dbReference>
<sequence length="268" mass="30897">MNKQQSVSRIHVRYKRFQKEQRDIWESFCLIDFYAPKIKDAIKDDVFPQLTFDRIWNDTPKVVKKDDIYGALHSLSIKGNYRRTLLEAVLTFEDYITDVIQGVYLDIPHKLAASGKDDSTSNTQKIIKLILDSEDKSEIVERLVEEKIRGIFYGNPLDVFESDKAKLELGDYFKSNHQDEMKIIKKAIAIRNIVAHNNGKIDRKYIREADKNASLGTKVVIEREFLKDVVYALSLVAAHTARLVVEKIYKETPSGKLGQAIKAFNRKS</sequence>
<dbReference type="EMBL" id="BATJ01000037">
    <property type="protein sequence ID" value="GAD69551.1"/>
    <property type="molecule type" value="Genomic_DNA"/>
</dbReference>
<accession>U2ZP53</accession>
<organism evidence="1 2">
    <name type="scientific">Vibrio proteolyticus NBRC 13287</name>
    <dbReference type="NCBI Taxonomy" id="1219065"/>
    <lineage>
        <taxon>Bacteria</taxon>
        <taxon>Pseudomonadati</taxon>
        <taxon>Pseudomonadota</taxon>
        <taxon>Gammaproteobacteria</taxon>
        <taxon>Vibrionales</taxon>
        <taxon>Vibrionaceae</taxon>
        <taxon>Vibrio</taxon>
    </lineage>
</organism>
<comment type="caution">
    <text evidence="1">The sequence shown here is derived from an EMBL/GenBank/DDBJ whole genome shotgun (WGS) entry which is preliminary data.</text>
</comment>
<dbReference type="RefSeq" id="WP_021707511.1">
    <property type="nucleotide sequence ID" value="NZ_BATJ01000037.1"/>
</dbReference>
<gene>
    <name evidence="1" type="ORF">VPR01S_37_00120</name>
</gene>